<evidence type="ECO:0000313" key="4">
    <source>
        <dbReference type="Proteomes" id="UP000319852"/>
    </source>
</evidence>
<reference evidence="3 4" key="1">
    <citation type="submission" date="2019-02" db="EMBL/GenBank/DDBJ databases">
        <title>Deep-cultivation of Planctomycetes and their phenomic and genomic characterization uncovers novel biology.</title>
        <authorList>
            <person name="Wiegand S."/>
            <person name="Jogler M."/>
            <person name="Boedeker C."/>
            <person name="Pinto D."/>
            <person name="Vollmers J."/>
            <person name="Rivas-Marin E."/>
            <person name="Kohn T."/>
            <person name="Peeters S.H."/>
            <person name="Heuer A."/>
            <person name="Rast P."/>
            <person name="Oberbeckmann S."/>
            <person name="Bunk B."/>
            <person name="Jeske O."/>
            <person name="Meyerdierks A."/>
            <person name="Storesund J.E."/>
            <person name="Kallscheuer N."/>
            <person name="Luecker S."/>
            <person name="Lage O.M."/>
            <person name="Pohl T."/>
            <person name="Merkel B.J."/>
            <person name="Hornburger P."/>
            <person name="Mueller R.-W."/>
            <person name="Bruemmer F."/>
            <person name="Labrenz M."/>
            <person name="Spormann A.M."/>
            <person name="Op den Camp H."/>
            <person name="Overmann J."/>
            <person name="Amann R."/>
            <person name="Jetten M.S.M."/>
            <person name="Mascher T."/>
            <person name="Medema M.H."/>
            <person name="Devos D.P."/>
            <person name="Kaster A.-K."/>
            <person name="Ovreas L."/>
            <person name="Rohde M."/>
            <person name="Galperin M.Y."/>
            <person name="Jogler C."/>
        </authorList>
    </citation>
    <scope>NUCLEOTIDE SEQUENCE [LARGE SCALE GENOMIC DNA]</scope>
    <source>
        <strain evidence="3 4">HG15A2</strain>
    </source>
</reference>
<sequence length="68" mass="7237" precursor="true">MDSSQAISVVTKRILLLALLAMQFLATDSASDDLYSVFTMLPISLGVSVGVCNQLSNVAALLYNTGER</sequence>
<proteinExistence type="predicted"/>
<keyword evidence="1" id="KW-1133">Transmembrane helix</keyword>
<feature type="signal peptide" evidence="2">
    <location>
        <begin position="1"/>
        <end position="26"/>
    </location>
</feature>
<accession>A0A517MVE9</accession>
<dbReference type="Proteomes" id="UP000319852">
    <property type="component" value="Chromosome"/>
</dbReference>
<dbReference type="AlphaFoldDB" id="A0A517MVE9"/>
<dbReference type="EMBL" id="CP036263">
    <property type="protein sequence ID" value="QDS98860.1"/>
    <property type="molecule type" value="Genomic_DNA"/>
</dbReference>
<keyword evidence="4" id="KW-1185">Reference proteome</keyword>
<evidence type="ECO:0000313" key="3">
    <source>
        <dbReference type="EMBL" id="QDS98860.1"/>
    </source>
</evidence>
<dbReference type="KEGG" id="amob:HG15A2_21460"/>
<name>A0A517MVE9_9BACT</name>
<protein>
    <submittedName>
        <fullName evidence="3">Uncharacterized protein</fullName>
    </submittedName>
</protein>
<evidence type="ECO:0000256" key="1">
    <source>
        <dbReference type="SAM" id="Phobius"/>
    </source>
</evidence>
<keyword evidence="1" id="KW-0812">Transmembrane</keyword>
<keyword evidence="1" id="KW-0472">Membrane</keyword>
<feature type="chain" id="PRO_5022236472" evidence="2">
    <location>
        <begin position="27"/>
        <end position="68"/>
    </location>
</feature>
<feature type="transmembrane region" description="Helical" evidence="1">
    <location>
        <begin position="40"/>
        <end position="63"/>
    </location>
</feature>
<organism evidence="3 4">
    <name type="scientific">Adhaeretor mobilis</name>
    <dbReference type="NCBI Taxonomy" id="1930276"/>
    <lineage>
        <taxon>Bacteria</taxon>
        <taxon>Pseudomonadati</taxon>
        <taxon>Planctomycetota</taxon>
        <taxon>Planctomycetia</taxon>
        <taxon>Pirellulales</taxon>
        <taxon>Lacipirellulaceae</taxon>
        <taxon>Adhaeretor</taxon>
    </lineage>
</organism>
<gene>
    <name evidence="3" type="ORF">HG15A2_21460</name>
</gene>
<keyword evidence="2" id="KW-0732">Signal</keyword>
<evidence type="ECO:0000256" key="2">
    <source>
        <dbReference type="SAM" id="SignalP"/>
    </source>
</evidence>